<dbReference type="NCBIfam" id="TIGR02432">
    <property type="entry name" value="lysidine_TilS_N"/>
    <property type="match status" value="1"/>
</dbReference>
<dbReference type="SUPFAM" id="SSF52402">
    <property type="entry name" value="Adenine nucleotide alpha hydrolases-like"/>
    <property type="match status" value="1"/>
</dbReference>
<evidence type="ECO:0000256" key="2">
    <source>
        <dbReference type="ARBA" id="ARBA00022598"/>
    </source>
</evidence>
<dbReference type="RefSeq" id="XP_005713762.1">
    <property type="nucleotide sequence ID" value="XM_005713705.1"/>
</dbReference>
<gene>
    <name evidence="8" type="ORF">CHC_T00002617001</name>
</gene>
<keyword evidence="4" id="KW-0547">Nucleotide-binding</keyword>
<dbReference type="PANTHER" id="PTHR43033">
    <property type="entry name" value="TRNA(ILE)-LYSIDINE SYNTHASE-RELATED"/>
    <property type="match status" value="1"/>
</dbReference>
<evidence type="ECO:0000256" key="1">
    <source>
        <dbReference type="ARBA" id="ARBA00013267"/>
    </source>
</evidence>
<dbReference type="InterPro" id="IPR012094">
    <property type="entry name" value="tRNA_Ile_lys_synt"/>
</dbReference>
<dbReference type="Proteomes" id="UP000012073">
    <property type="component" value="Unassembled WGS sequence"/>
</dbReference>
<keyword evidence="9" id="KW-1185">Reference proteome</keyword>
<dbReference type="HAMAP" id="MF_01161">
    <property type="entry name" value="tRNA_Ile_lys_synt"/>
    <property type="match status" value="1"/>
</dbReference>
<dbReference type="InterPro" id="IPR012795">
    <property type="entry name" value="tRNA_Ile_lys_synt_N"/>
</dbReference>
<dbReference type="EC" id="6.3.4.19" evidence="1"/>
<dbReference type="KEGG" id="ccp:CHC_T00002617001"/>
<organism evidence="8 9">
    <name type="scientific">Chondrus crispus</name>
    <name type="common">Carrageen Irish moss</name>
    <name type="synonym">Polymorpha crispa</name>
    <dbReference type="NCBI Taxonomy" id="2769"/>
    <lineage>
        <taxon>Eukaryota</taxon>
        <taxon>Rhodophyta</taxon>
        <taxon>Florideophyceae</taxon>
        <taxon>Rhodymeniophycidae</taxon>
        <taxon>Gigartinales</taxon>
        <taxon>Gigartinaceae</taxon>
        <taxon>Chondrus</taxon>
    </lineage>
</organism>
<dbReference type="Gene3D" id="3.40.50.620">
    <property type="entry name" value="HUPs"/>
    <property type="match status" value="1"/>
</dbReference>
<keyword evidence="2" id="KW-0436">Ligase</keyword>
<dbReference type="OMA" id="GQDSICL"/>
<dbReference type="OrthoDB" id="434144at2759"/>
<dbReference type="PhylomeDB" id="R7Q7Z9"/>
<dbReference type="EMBL" id="HG001663">
    <property type="protein sequence ID" value="CDF33943.1"/>
    <property type="molecule type" value="Genomic_DNA"/>
</dbReference>
<dbReference type="GeneID" id="17321484"/>
<dbReference type="Pfam" id="PF01171">
    <property type="entry name" value="ATP_bind_3"/>
    <property type="match status" value="1"/>
</dbReference>
<dbReference type="PANTHER" id="PTHR43033:SF1">
    <property type="entry name" value="TRNA(ILE)-LYSIDINE SYNTHASE-RELATED"/>
    <property type="match status" value="1"/>
</dbReference>
<accession>R7Q7Z9</accession>
<dbReference type="AlphaFoldDB" id="R7Q7Z9"/>
<evidence type="ECO:0000313" key="8">
    <source>
        <dbReference type="EMBL" id="CDF33943.1"/>
    </source>
</evidence>
<reference evidence="9" key="1">
    <citation type="journal article" date="2013" name="Proc. Natl. Acad. Sci. U.S.A.">
        <title>Genome structure and metabolic features in the red seaweed Chondrus crispus shed light on evolution of the Archaeplastida.</title>
        <authorList>
            <person name="Collen J."/>
            <person name="Porcel B."/>
            <person name="Carre W."/>
            <person name="Ball S.G."/>
            <person name="Chaparro C."/>
            <person name="Tonon T."/>
            <person name="Barbeyron T."/>
            <person name="Michel G."/>
            <person name="Noel B."/>
            <person name="Valentin K."/>
            <person name="Elias M."/>
            <person name="Artiguenave F."/>
            <person name="Arun A."/>
            <person name="Aury J.M."/>
            <person name="Barbosa-Neto J.F."/>
            <person name="Bothwell J.H."/>
            <person name="Bouget F.Y."/>
            <person name="Brillet L."/>
            <person name="Cabello-Hurtado F."/>
            <person name="Capella-Gutierrez S."/>
            <person name="Charrier B."/>
            <person name="Cladiere L."/>
            <person name="Cock J.M."/>
            <person name="Coelho S.M."/>
            <person name="Colleoni C."/>
            <person name="Czjzek M."/>
            <person name="Da Silva C."/>
            <person name="Delage L."/>
            <person name="Denoeud F."/>
            <person name="Deschamps P."/>
            <person name="Dittami S.M."/>
            <person name="Gabaldon T."/>
            <person name="Gachon C.M."/>
            <person name="Groisillier A."/>
            <person name="Herve C."/>
            <person name="Jabbari K."/>
            <person name="Katinka M."/>
            <person name="Kloareg B."/>
            <person name="Kowalczyk N."/>
            <person name="Labadie K."/>
            <person name="Leblanc C."/>
            <person name="Lopez P.J."/>
            <person name="McLachlan D.H."/>
            <person name="Meslet-Cladiere L."/>
            <person name="Moustafa A."/>
            <person name="Nehr Z."/>
            <person name="Nyvall Collen P."/>
            <person name="Panaud O."/>
            <person name="Partensky F."/>
            <person name="Poulain J."/>
            <person name="Rensing S.A."/>
            <person name="Rousvoal S."/>
            <person name="Samson G."/>
            <person name="Symeonidi A."/>
            <person name="Weissenbach J."/>
            <person name="Zambounis A."/>
            <person name="Wincker P."/>
            <person name="Boyen C."/>
        </authorList>
    </citation>
    <scope>NUCLEOTIDE SEQUENCE [LARGE SCALE GENOMIC DNA]</scope>
    <source>
        <strain evidence="9">cv. Stackhouse</strain>
    </source>
</reference>
<evidence type="ECO:0000313" key="9">
    <source>
        <dbReference type="Proteomes" id="UP000012073"/>
    </source>
</evidence>
<dbReference type="CDD" id="cd01992">
    <property type="entry name" value="TilS_N"/>
    <property type="match status" value="1"/>
</dbReference>
<keyword evidence="5" id="KW-0067">ATP-binding</keyword>
<proteinExistence type="inferred from homology"/>
<dbReference type="GO" id="GO:0008033">
    <property type="term" value="P:tRNA processing"/>
    <property type="evidence" value="ECO:0007669"/>
    <property type="project" value="UniProtKB-KW"/>
</dbReference>
<comment type="catalytic activity">
    <reaction evidence="6">
        <text>cytidine(34) in tRNA(Ile2) + L-lysine + ATP = lysidine(34) in tRNA(Ile2) + AMP + diphosphate + H(+)</text>
        <dbReference type="Rhea" id="RHEA:43744"/>
        <dbReference type="Rhea" id="RHEA-COMP:10625"/>
        <dbReference type="Rhea" id="RHEA-COMP:10670"/>
        <dbReference type="ChEBI" id="CHEBI:15378"/>
        <dbReference type="ChEBI" id="CHEBI:30616"/>
        <dbReference type="ChEBI" id="CHEBI:32551"/>
        <dbReference type="ChEBI" id="CHEBI:33019"/>
        <dbReference type="ChEBI" id="CHEBI:82748"/>
        <dbReference type="ChEBI" id="CHEBI:83665"/>
        <dbReference type="ChEBI" id="CHEBI:456215"/>
        <dbReference type="EC" id="6.3.4.19"/>
    </reaction>
</comment>
<dbReference type="Gramene" id="CDF33943">
    <property type="protein sequence ID" value="CDF33943"/>
    <property type="gene ID" value="CHC_T00002617001"/>
</dbReference>
<dbReference type="Gene3D" id="1.20.59.20">
    <property type="match status" value="1"/>
</dbReference>
<feature type="domain" description="tRNA(Ile)-lysidine/2-thiocytidine synthase N-terminal" evidence="7">
    <location>
        <begin position="33"/>
        <end position="214"/>
    </location>
</feature>
<evidence type="ECO:0000256" key="3">
    <source>
        <dbReference type="ARBA" id="ARBA00022694"/>
    </source>
</evidence>
<dbReference type="InterPro" id="IPR014729">
    <property type="entry name" value="Rossmann-like_a/b/a_fold"/>
</dbReference>
<evidence type="ECO:0000256" key="5">
    <source>
        <dbReference type="ARBA" id="ARBA00022840"/>
    </source>
</evidence>
<dbReference type="GO" id="GO:0005524">
    <property type="term" value="F:ATP binding"/>
    <property type="evidence" value="ECO:0007669"/>
    <property type="project" value="UniProtKB-KW"/>
</dbReference>
<dbReference type="GO" id="GO:0032267">
    <property type="term" value="F:tRNA(Ile)-lysidine synthase activity"/>
    <property type="evidence" value="ECO:0007669"/>
    <property type="project" value="UniProtKB-EC"/>
</dbReference>
<protein>
    <recommendedName>
        <fullName evidence="1">tRNA(Ile)-lysidine synthetase</fullName>
        <ecNumber evidence="1">6.3.4.19</ecNumber>
    </recommendedName>
</protein>
<keyword evidence="3" id="KW-0819">tRNA processing</keyword>
<evidence type="ECO:0000256" key="6">
    <source>
        <dbReference type="ARBA" id="ARBA00048539"/>
    </source>
</evidence>
<sequence length="348" mass="38736">MTPLPFPPLHATLLSRLRRSLASRDLLPASTRVLLAISGGQDSLALAELLRTIRTRTTPPPWPSLALAYCDHRWPHDHGIRHHVSAYARKAALPLHVFDAADAPPGASESAAREWRYAALSSLALNHGFQAVVTGHTRTDLAETVLFNLAHGAGSDGLSAMTWRRTLCEGVTLVRPLLDISREETGRFCEEEGLHVWRDVYNDDAKFARNRVRKTVMPALKEALHGKVEEGLARSATLLRDESDYLERVAARVFDRVVCLLADRLKIDRELLRKESVPVQRRVVRRALREGLGVKHRRSVFKHVEAVRALVADDVGSAAASLVWGSEAKVVSDRWIEIREPVQVEAEG</sequence>
<dbReference type="SUPFAM" id="SSF82829">
    <property type="entry name" value="MesJ substrate recognition domain-like"/>
    <property type="match status" value="1"/>
</dbReference>
<evidence type="ECO:0000256" key="4">
    <source>
        <dbReference type="ARBA" id="ARBA00022741"/>
    </source>
</evidence>
<evidence type="ECO:0000259" key="7">
    <source>
        <dbReference type="Pfam" id="PF01171"/>
    </source>
</evidence>
<dbReference type="InterPro" id="IPR011063">
    <property type="entry name" value="TilS/TtcA_N"/>
</dbReference>
<name>R7Q7Z9_CHOCR</name>